<dbReference type="InterPro" id="IPR050654">
    <property type="entry name" value="AChE-related_enzymes"/>
</dbReference>
<dbReference type="SUPFAM" id="SSF53474">
    <property type="entry name" value="alpha/beta-Hydrolases"/>
    <property type="match status" value="1"/>
</dbReference>
<name>A0A0B8NE36_9NOCA</name>
<dbReference type="PANTHER" id="PTHR43918:SF4">
    <property type="entry name" value="CARBOXYLIC ESTER HYDROLASE"/>
    <property type="match status" value="1"/>
</dbReference>
<dbReference type="GeneID" id="93376435"/>
<organism evidence="3 4">
    <name type="scientific">Nocardia seriolae</name>
    <dbReference type="NCBI Taxonomy" id="37332"/>
    <lineage>
        <taxon>Bacteria</taxon>
        <taxon>Bacillati</taxon>
        <taxon>Actinomycetota</taxon>
        <taxon>Actinomycetes</taxon>
        <taxon>Mycobacteriales</taxon>
        <taxon>Nocardiaceae</taxon>
        <taxon>Nocardia</taxon>
    </lineage>
</organism>
<dbReference type="AlphaFoldDB" id="A0A0B8NE36"/>
<dbReference type="Gene3D" id="3.40.50.1820">
    <property type="entry name" value="alpha/beta hydrolase"/>
    <property type="match status" value="1"/>
</dbReference>
<protein>
    <recommendedName>
        <fullName evidence="2">Carboxylesterase type B domain-containing protein</fullName>
    </recommendedName>
</protein>
<feature type="domain" description="Carboxylesterase type B" evidence="2">
    <location>
        <begin position="14"/>
        <end position="214"/>
    </location>
</feature>
<dbReference type="InterPro" id="IPR029058">
    <property type="entry name" value="AB_hydrolase_fold"/>
</dbReference>
<sequence length="223" mass="24863">MAGAFLRFGYWPTPYLPVLDGVTVRRHPVEALVDVTDKDILIGWTADEATFGFAFHPMYAAITPEQARARFAETFGDRARDAYTAYANAHPVARPADLMIQLIGDDLFRVPAMNLVDARAARGRPVWAYQFDYRTPAHGGRLGATHCLDLPFTFDNPANWSNSPFVAGADFGDLADTMHSAWIDFIRTGNPQLSDWIPSTLPDRTIMRFDTKPTLSGDPIPFR</sequence>
<gene>
    <name evidence="3" type="ORF">NSK11_contig00065-0028</name>
</gene>
<evidence type="ECO:0000313" key="3">
    <source>
        <dbReference type="EMBL" id="GAP29846.1"/>
    </source>
</evidence>
<comment type="caution">
    <text evidence="3">The sequence shown here is derived from an EMBL/GenBank/DDBJ whole genome shotgun (WGS) entry which is preliminary data.</text>
</comment>
<reference evidence="4" key="1">
    <citation type="submission" date="2015-07" db="EMBL/GenBank/DDBJ databases">
        <title>Nocardia seriolae U-1 whole genome shotgun sequence.</title>
        <authorList>
            <person name="Imajoh M."/>
            <person name="Fukumoto Y."/>
            <person name="Sukeda M."/>
            <person name="Yamane J."/>
            <person name="Yamasaki K."/>
            <person name="Shimizu M."/>
            <person name="Ohnishi K."/>
            <person name="Oshima S."/>
        </authorList>
    </citation>
    <scope>NUCLEOTIDE SEQUENCE [LARGE SCALE GENOMIC DNA]</scope>
    <source>
        <strain evidence="4">U-1</strain>
    </source>
</reference>
<keyword evidence="1" id="KW-0378">Hydrolase</keyword>
<keyword evidence="4" id="KW-1185">Reference proteome</keyword>
<dbReference type="PANTHER" id="PTHR43918">
    <property type="entry name" value="ACETYLCHOLINESTERASE"/>
    <property type="match status" value="1"/>
</dbReference>
<dbReference type="GO" id="GO:0052689">
    <property type="term" value="F:carboxylic ester hydrolase activity"/>
    <property type="evidence" value="ECO:0007669"/>
    <property type="project" value="TreeGrafter"/>
</dbReference>
<dbReference type="Proteomes" id="UP000037179">
    <property type="component" value="Unassembled WGS sequence"/>
</dbReference>
<dbReference type="RefSeq" id="WP_052486688.1">
    <property type="nucleotide sequence ID" value="NZ_BAAARX010000002.1"/>
</dbReference>
<dbReference type="InterPro" id="IPR002018">
    <property type="entry name" value="CarbesteraseB"/>
</dbReference>
<proteinExistence type="predicted"/>
<reference evidence="3 4" key="2">
    <citation type="journal article" date="2016" name="Genome Announc.">
        <title>Draft Genome Sequence of Erythromycin- and Oxytetracycline-Sensitive Nocardia seriolae Strain U-1 (NBRC 110359).</title>
        <authorList>
            <person name="Imajoh M."/>
            <person name="Sukeda M."/>
            <person name="Shimizu M."/>
            <person name="Yamane J."/>
            <person name="Ohnishi K."/>
            <person name="Oshima S."/>
        </authorList>
    </citation>
    <scope>NUCLEOTIDE SEQUENCE [LARGE SCALE GENOMIC DNA]</scope>
    <source>
        <strain evidence="3 4">U-1</strain>
    </source>
</reference>
<accession>A0A0B8NE36</accession>
<evidence type="ECO:0000259" key="2">
    <source>
        <dbReference type="Pfam" id="PF00135"/>
    </source>
</evidence>
<evidence type="ECO:0000256" key="1">
    <source>
        <dbReference type="ARBA" id="ARBA00022801"/>
    </source>
</evidence>
<dbReference type="EMBL" id="BBYQ01000065">
    <property type="protein sequence ID" value="GAP29846.1"/>
    <property type="molecule type" value="Genomic_DNA"/>
</dbReference>
<dbReference type="Pfam" id="PF00135">
    <property type="entry name" value="COesterase"/>
    <property type="match status" value="1"/>
</dbReference>
<evidence type="ECO:0000313" key="4">
    <source>
        <dbReference type="Proteomes" id="UP000037179"/>
    </source>
</evidence>